<evidence type="ECO:0000259" key="10">
    <source>
        <dbReference type="Pfam" id="PF02501"/>
    </source>
</evidence>
<evidence type="ECO:0000256" key="6">
    <source>
        <dbReference type="ARBA" id="ARBA00022692"/>
    </source>
</evidence>
<evidence type="ECO:0000313" key="12">
    <source>
        <dbReference type="Proteomes" id="UP000028302"/>
    </source>
</evidence>
<comment type="PTM">
    <text evidence="9">Cleaved by prepilin peptidase.</text>
</comment>
<sequence>MKRRSRGFTLIEVLVALAVVAIALVAFVSAGAQNADYATYIRQRTIAQMIARNQLVQYQVAANWPSTGRRQGNVNMAGSRWHWEATITGTPDDQVRRADVRVFATNPDTHQPDKDSVVLLSGFLTQHAQQQSKNGAAATSAKSTGSS</sequence>
<name>A0A084IQP5_SALHC</name>
<evidence type="ECO:0000256" key="5">
    <source>
        <dbReference type="ARBA" id="ARBA00022519"/>
    </source>
</evidence>
<dbReference type="InterPro" id="IPR010052">
    <property type="entry name" value="T2SS_protein-GspI"/>
</dbReference>
<dbReference type="GO" id="GO:0015628">
    <property type="term" value="P:protein secretion by the type II secretion system"/>
    <property type="evidence" value="ECO:0007669"/>
    <property type="project" value="UniProtKB-UniRule"/>
</dbReference>
<reference evidence="11 12" key="1">
    <citation type="submission" date="2013-03" db="EMBL/GenBank/DDBJ databases">
        <title>Salinisphaera hydrothermalis C41B8 Genome Sequencing.</title>
        <authorList>
            <person name="Li C."/>
            <person name="Lai Q."/>
            <person name="Shao Z."/>
        </authorList>
    </citation>
    <scope>NUCLEOTIDE SEQUENCE [LARGE SCALE GENOMIC DNA]</scope>
    <source>
        <strain evidence="11 12">C41B8</strain>
    </source>
</reference>
<dbReference type="SUPFAM" id="SSF54523">
    <property type="entry name" value="Pili subunits"/>
    <property type="match status" value="1"/>
</dbReference>
<comment type="subcellular location">
    <subcellularLocation>
        <location evidence="1 9">Cell inner membrane</location>
        <topology evidence="1 9">Single-pass membrane protein</topology>
    </subcellularLocation>
</comment>
<evidence type="ECO:0000256" key="4">
    <source>
        <dbReference type="ARBA" id="ARBA00022481"/>
    </source>
</evidence>
<dbReference type="EMBL" id="APNK01000002">
    <property type="protein sequence ID" value="KEZ79029.1"/>
    <property type="molecule type" value="Genomic_DNA"/>
</dbReference>
<organism evidence="11 12">
    <name type="scientific">Salinisphaera hydrothermalis (strain C41B8)</name>
    <dbReference type="NCBI Taxonomy" id="1304275"/>
    <lineage>
        <taxon>Bacteria</taxon>
        <taxon>Pseudomonadati</taxon>
        <taxon>Pseudomonadota</taxon>
        <taxon>Gammaproteobacteria</taxon>
        <taxon>Salinisphaerales</taxon>
        <taxon>Salinisphaeraceae</taxon>
        <taxon>Salinisphaera</taxon>
    </lineage>
</organism>
<evidence type="ECO:0000256" key="8">
    <source>
        <dbReference type="ARBA" id="ARBA00023136"/>
    </source>
</evidence>
<dbReference type="Gene3D" id="3.30.1300.30">
    <property type="entry name" value="GSPII I/J protein-like"/>
    <property type="match status" value="1"/>
</dbReference>
<dbReference type="STRING" id="1304275.C41B8_02827"/>
<comment type="subunit">
    <text evidence="9">Type II secretion is composed of four main components: the outer membrane complex, the inner membrane complex, the cytoplasmic secretion ATPase and the periplasm-spanning pseudopilus.</text>
</comment>
<dbReference type="PANTHER" id="PTHR38779">
    <property type="entry name" value="TYPE II SECRETION SYSTEM PROTEIN I-RELATED"/>
    <property type="match status" value="1"/>
</dbReference>
<keyword evidence="12" id="KW-1185">Reference proteome</keyword>
<keyword evidence="7" id="KW-1133">Transmembrane helix</keyword>
<evidence type="ECO:0000313" key="11">
    <source>
        <dbReference type="EMBL" id="KEZ79029.1"/>
    </source>
</evidence>
<dbReference type="Pfam" id="PF02501">
    <property type="entry name" value="T2SSI"/>
    <property type="match status" value="1"/>
</dbReference>
<dbReference type="InterPro" id="IPR012902">
    <property type="entry name" value="N_methyl_site"/>
</dbReference>
<evidence type="ECO:0000256" key="2">
    <source>
        <dbReference type="ARBA" id="ARBA00008358"/>
    </source>
</evidence>
<dbReference type="GO" id="GO:0015627">
    <property type="term" value="C:type II protein secretion system complex"/>
    <property type="evidence" value="ECO:0007669"/>
    <property type="project" value="UniProtKB-UniRule"/>
</dbReference>
<dbReference type="NCBIfam" id="TIGR01707">
    <property type="entry name" value="gspI"/>
    <property type="match status" value="1"/>
</dbReference>
<feature type="domain" description="Type II secretion system protein GspI C-terminal" evidence="10">
    <location>
        <begin position="42"/>
        <end position="112"/>
    </location>
</feature>
<dbReference type="Proteomes" id="UP000028302">
    <property type="component" value="Unassembled WGS sequence"/>
</dbReference>
<accession>A0A084IQP5</accession>
<comment type="caution">
    <text evidence="11">The sequence shown here is derived from an EMBL/GenBank/DDBJ whole genome shotgun (WGS) entry which is preliminary data.</text>
</comment>
<dbReference type="InterPro" id="IPR003413">
    <property type="entry name" value="T2SS_GspI_C"/>
</dbReference>
<dbReference type="Pfam" id="PF07963">
    <property type="entry name" value="N_methyl"/>
    <property type="match status" value="1"/>
</dbReference>
<comment type="similarity">
    <text evidence="2 9">Belongs to the GSP I family.</text>
</comment>
<dbReference type="OrthoDB" id="6121517at2"/>
<proteinExistence type="inferred from homology"/>
<evidence type="ECO:0000256" key="9">
    <source>
        <dbReference type="RuleBase" id="RU368030"/>
    </source>
</evidence>
<dbReference type="NCBIfam" id="TIGR02532">
    <property type="entry name" value="IV_pilin_GFxxxE"/>
    <property type="match status" value="1"/>
</dbReference>
<keyword evidence="3" id="KW-1003">Cell membrane</keyword>
<dbReference type="PANTHER" id="PTHR38779:SF2">
    <property type="entry name" value="TYPE II SECRETION SYSTEM PROTEIN I-RELATED"/>
    <property type="match status" value="1"/>
</dbReference>
<evidence type="ECO:0000256" key="3">
    <source>
        <dbReference type="ARBA" id="ARBA00022475"/>
    </source>
</evidence>
<dbReference type="GO" id="GO:0005886">
    <property type="term" value="C:plasma membrane"/>
    <property type="evidence" value="ECO:0007669"/>
    <property type="project" value="UniProtKB-SubCell"/>
</dbReference>
<evidence type="ECO:0000256" key="7">
    <source>
        <dbReference type="ARBA" id="ARBA00022989"/>
    </source>
</evidence>
<protein>
    <recommendedName>
        <fullName evidence="9">Type II secretion system protein I</fullName>
        <shortName evidence="9">T2SS minor pseudopilin I</shortName>
    </recommendedName>
</protein>
<dbReference type="PROSITE" id="PS00409">
    <property type="entry name" value="PROKAR_NTER_METHYL"/>
    <property type="match status" value="1"/>
</dbReference>
<keyword evidence="4 9" id="KW-0488">Methylation</keyword>
<dbReference type="RefSeq" id="WP_051882862.1">
    <property type="nucleotide sequence ID" value="NZ_APNK01000002.1"/>
</dbReference>
<dbReference type="InterPro" id="IPR045584">
    <property type="entry name" value="Pilin-like"/>
</dbReference>
<comment type="function">
    <text evidence="9">Component of the type II secretion system required for the energy-dependent secretion of extracellular factors such as proteases and toxins from the periplasm.</text>
</comment>
<gene>
    <name evidence="11" type="ORF">C41B8_02827</name>
</gene>
<keyword evidence="6" id="KW-0812">Transmembrane</keyword>
<dbReference type="AlphaFoldDB" id="A0A084IQP5"/>
<evidence type="ECO:0000256" key="1">
    <source>
        <dbReference type="ARBA" id="ARBA00004377"/>
    </source>
</evidence>
<keyword evidence="8" id="KW-0472">Membrane</keyword>
<keyword evidence="5 9" id="KW-0997">Cell inner membrane</keyword>
<dbReference type="eggNOG" id="COG4967">
    <property type="taxonomic scope" value="Bacteria"/>
</dbReference>